<dbReference type="EMBL" id="HBGY01022680">
    <property type="protein sequence ID" value="CAD9593869.1"/>
    <property type="molecule type" value="Transcribed_RNA"/>
</dbReference>
<dbReference type="AlphaFoldDB" id="A0A7S2L2E7"/>
<protein>
    <submittedName>
        <fullName evidence="1">Uncharacterized protein</fullName>
    </submittedName>
</protein>
<accession>A0A7S2L2E7</accession>
<reference evidence="1" key="1">
    <citation type="submission" date="2021-01" db="EMBL/GenBank/DDBJ databases">
        <authorList>
            <person name="Corre E."/>
            <person name="Pelletier E."/>
            <person name="Niang G."/>
            <person name="Scheremetjew M."/>
            <person name="Finn R."/>
            <person name="Kale V."/>
            <person name="Holt S."/>
            <person name="Cochrane G."/>
            <person name="Meng A."/>
            <person name="Brown T."/>
            <person name="Cohen L."/>
        </authorList>
    </citation>
    <scope>NUCLEOTIDE SEQUENCE</scope>
    <source>
        <strain evidence="1">B650</strain>
    </source>
</reference>
<sequence>MLLAQPSRYRREDKNLSAPIFNKHLVFVLCTKLFIIGTTHTNQPQYGGYRRSIGCITETNEDTMMHQQSNGHMETVFLGGAINHALHSLIIDAISFTRLTISKDL</sequence>
<organism evidence="1">
    <name type="scientific">Leptocylindrus danicus</name>
    <dbReference type="NCBI Taxonomy" id="163516"/>
    <lineage>
        <taxon>Eukaryota</taxon>
        <taxon>Sar</taxon>
        <taxon>Stramenopiles</taxon>
        <taxon>Ochrophyta</taxon>
        <taxon>Bacillariophyta</taxon>
        <taxon>Coscinodiscophyceae</taxon>
        <taxon>Chaetocerotophycidae</taxon>
        <taxon>Leptocylindrales</taxon>
        <taxon>Leptocylindraceae</taxon>
        <taxon>Leptocylindrus</taxon>
    </lineage>
</organism>
<evidence type="ECO:0000313" key="1">
    <source>
        <dbReference type="EMBL" id="CAD9593869.1"/>
    </source>
</evidence>
<name>A0A7S2L2E7_9STRA</name>
<gene>
    <name evidence="1" type="ORF">LDAN0321_LOCUS14332</name>
</gene>
<proteinExistence type="predicted"/>